<dbReference type="EMBL" id="CP009787">
    <property type="protein sequence ID" value="AJJ10228.1"/>
    <property type="molecule type" value="Genomic_DNA"/>
</dbReference>
<keyword evidence="1" id="KW-1133">Transmembrane helix</keyword>
<dbReference type="Proteomes" id="UP000042054">
    <property type="component" value="Unassembled WGS sequence"/>
</dbReference>
<dbReference type="Proteomes" id="UP000031914">
    <property type="component" value="Chromosome"/>
</dbReference>
<reference evidence="2 4" key="1">
    <citation type="journal article" date="2015" name="Genome Announc.">
        <title>Thirty-Two Complete Genome Assemblies of Nine Yersinia Species, Including Y. pestis, Y. pseudotuberculosis, and Y. enterocolitica.</title>
        <authorList>
            <person name="Johnson S.L."/>
            <person name="Daligault H.E."/>
            <person name="Davenport K.W."/>
            <person name="Jaissle J."/>
            <person name="Frey K.G."/>
            <person name="Ladner J.T."/>
            <person name="Broomall S.M."/>
            <person name="Bishop-Lilly K.A."/>
            <person name="Bruce D.C."/>
            <person name="Coyne S.R."/>
            <person name="Gibbons H.S."/>
            <person name="Lo C.C."/>
            <person name="Munk A.C."/>
            <person name="Rosenzweig C.N."/>
            <person name="Koroleva G.I."/>
            <person name="Palacios G.F."/>
            <person name="Redden C.L."/>
            <person name="Xu Y."/>
            <person name="Minogue T.D."/>
            <person name="Chain P.S."/>
        </authorList>
    </citation>
    <scope>NUCLEOTIDE SEQUENCE [LARGE SCALE GENOMIC DNA]</scope>
    <source>
        <strain evidence="2 4">YRA</strain>
    </source>
</reference>
<organism evidence="3 5">
    <name type="scientific">Yersinia rohdei</name>
    <dbReference type="NCBI Taxonomy" id="29485"/>
    <lineage>
        <taxon>Bacteria</taxon>
        <taxon>Pseudomonadati</taxon>
        <taxon>Pseudomonadota</taxon>
        <taxon>Gammaproteobacteria</taxon>
        <taxon>Enterobacterales</taxon>
        <taxon>Yersiniaceae</taxon>
        <taxon>Yersinia</taxon>
    </lineage>
</organism>
<evidence type="ECO:0000313" key="2">
    <source>
        <dbReference type="EMBL" id="AJJ10228.1"/>
    </source>
</evidence>
<evidence type="ECO:0000313" key="5">
    <source>
        <dbReference type="Proteomes" id="UP000042054"/>
    </source>
</evidence>
<dbReference type="STRING" id="29485.CH64_3681"/>
<accession>A0A0U1HQV3</accession>
<gene>
    <name evidence="2" type="ORF">CH64_3681</name>
    <name evidence="3" type="ORF">ERS008555_01222</name>
</gene>
<feature type="transmembrane region" description="Helical" evidence="1">
    <location>
        <begin position="6"/>
        <end position="22"/>
    </location>
</feature>
<sequence length="38" mass="4834">MKFDWTIIILIVATTLSLFYVFEMAEWFMRWWHEAEMF</sequence>
<evidence type="ECO:0000313" key="3">
    <source>
        <dbReference type="EMBL" id="CQI88872.1"/>
    </source>
</evidence>
<dbReference type="KEGG" id="yro:CH64_3681"/>
<dbReference type="EMBL" id="CTKE01000005">
    <property type="protein sequence ID" value="CQI88872.1"/>
    <property type="molecule type" value="Genomic_DNA"/>
</dbReference>
<keyword evidence="1" id="KW-0812">Transmembrane</keyword>
<reference evidence="3 5" key="2">
    <citation type="submission" date="2015-03" db="EMBL/GenBank/DDBJ databases">
        <authorList>
            <person name="Murphy D."/>
        </authorList>
    </citation>
    <scope>NUCLEOTIDE SEQUENCE [LARGE SCALE GENOMIC DNA]</scope>
    <source>
        <strain evidence="3 5">68/02</strain>
    </source>
</reference>
<protein>
    <submittedName>
        <fullName evidence="2">Membrane protein</fullName>
    </submittedName>
</protein>
<evidence type="ECO:0000313" key="4">
    <source>
        <dbReference type="Proteomes" id="UP000031914"/>
    </source>
</evidence>
<proteinExistence type="predicted"/>
<dbReference type="AlphaFoldDB" id="A0A0U1HQV3"/>
<keyword evidence="1" id="KW-0472">Membrane</keyword>
<keyword evidence="4" id="KW-1185">Reference proteome</keyword>
<name>A0A0U1HQV3_YERRO</name>
<evidence type="ECO:0000256" key="1">
    <source>
        <dbReference type="SAM" id="Phobius"/>
    </source>
</evidence>